<accession>A0A6A6XD42</accession>
<dbReference type="GO" id="GO:0016787">
    <property type="term" value="F:hydrolase activity"/>
    <property type="evidence" value="ECO:0007669"/>
    <property type="project" value="UniProtKB-KW"/>
</dbReference>
<dbReference type="GO" id="GO:0016020">
    <property type="term" value="C:membrane"/>
    <property type="evidence" value="ECO:0007669"/>
    <property type="project" value="TreeGrafter"/>
</dbReference>
<dbReference type="InterPro" id="IPR000073">
    <property type="entry name" value="AB_hydrolase_1"/>
</dbReference>
<protein>
    <submittedName>
        <fullName evidence="2">Alpha/beta-hydrolase</fullName>
    </submittedName>
</protein>
<evidence type="ECO:0000313" key="2">
    <source>
        <dbReference type="EMBL" id="KAF2794084.1"/>
    </source>
</evidence>
<dbReference type="PANTHER" id="PTHR43798:SF33">
    <property type="entry name" value="HYDROLASE, PUTATIVE (AFU_ORTHOLOGUE AFUA_2G14860)-RELATED"/>
    <property type="match status" value="1"/>
</dbReference>
<feature type="non-terminal residue" evidence="2">
    <location>
        <position position="255"/>
    </location>
</feature>
<proteinExistence type="predicted"/>
<keyword evidence="2" id="KW-0378">Hydrolase</keyword>
<dbReference type="PANTHER" id="PTHR43798">
    <property type="entry name" value="MONOACYLGLYCEROL LIPASE"/>
    <property type="match status" value="1"/>
</dbReference>
<reference evidence="2" key="1">
    <citation type="journal article" date="2020" name="Stud. Mycol.">
        <title>101 Dothideomycetes genomes: a test case for predicting lifestyles and emergence of pathogens.</title>
        <authorList>
            <person name="Haridas S."/>
            <person name="Albert R."/>
            <person name="Binder M."/>
            <person name="Bloem J."/>
            <person name="Labutti K."/>
            <person name="Salamov A."/>
            <person name="Andreopoulos B."/>
            <person name="Baker S."/>
            <person name="Barry K."/>
            <person name="Bills G."/>
            <person name="Bluhm B."/>
            <person name="Cannon C."/>
            <person name="Castanera R."/>
            <person name="Culley D."/>
            <person name="Daum C."/>
            <person name="Ezra D."/>
            <person name="Gonzalez J."/>
            <person name="Henrissat B."/>
            <person name="Kuo A."/>
            <person name="Liang C."/>
            <person name="Lipzen A."/>
            <person name="Lutzoni F."/>
            <person name="Magnuson J."/>
            <person name="Mondo S."/>
            <person name="Nolan M."/>
            <person name="Ohm R."/>
            <person name="Pangilinan J."/>
            <person name="Park H.-J."/>
            <person name="Ramirez L."/>
            <person name="Alfaro M."/>
            <person name="Sun H."/>
            <person name="Tritt A."/>
            <person name="Yoshinaga Y."/>
            <person name="Zwiers L.-H."/>
            <person name="Turgeon B."/>
            <person name="Goodwin S."/>
            <person name="Spatafora J."/>
            <person name="Crous P."/>
            <person name="Grigoriev I."/>
        </authorList>
    </citation>
    <scope>NUCLEOTIDE SEQUENCE</scope>
    <source>
        <strain evidence="2">CBS 109.77</strain>
    </source>
</reference>
<dbReference type="PRINTS" id="PR00412">
    <property type="entry name" value="EPOXHYDRLASE"/>
</dbReference>
<feature type="non-terminal residue" evidence="2">
    <location>
        <position position="1"/>
    </location>
</feature>
<evidence type="ECO:0000313" key="3">
    <source>
        <dbReference type="Proteomes" id="UP000799757"/>
    </source>
</evidence>
<sequence>LFYTVQGSPESPPILLIHGWTTDSHDWNWQIPVLAETHYVIAMDLRGHGRSDAPTDIPYTPQEFAKDAAALLRHLKFEKDVIVMGHSMGGVITSTLTVQEPDLVKAFIVIDPPYWAPGPMADYIMTTANAAPDIHAWLGEFGKVHMVPTIPAWMKTWYGRRAEGTPSHVILDCLAALYNEGGLGREDVHLAFIEGKRKCPRLAVYAKAEDTEKERALGVGPSDEVTSIEGFGHWIMQSKSEEFNQILGKWLQNLE</sequence>
<dbReference type="Pfam" id="PF00561">
    <property type="entry name" value="Abhydrolase_1"/>
    <property type="match status" value="1"/>
</dbReference>
<evidence type="ECO:0000259" key="1">
    <source>
        <dbReference type="Pfam" id="PF00561"/>
    </source>
</evidence>
<dbReference type="InterPro" id="IPR000639">
    <property type="entry name" value="Epox_hydrolase-like"/>
</dbReference>
<dbReference type="InterPro" id="IPR050266">
    <property type="entry name" value="AB_hydrolase_sf"/>
</dbReference>
<dbReference type="InterPro" id="IPR029058">
    <property type="entry name" value="AB_hydrolase_fold"/>
</dbReference>
<dbReference type="Gene3D" id="3.40.50.1820">
    <property type="entry name" value="alpha/beta hydrolase"/>
    <property type="match status" value="1"/>
</dbReference>
<organism evidence="2 3">
    <name type="scientific">Melanomma pulvis-pyrius CBS 109.77</name>
    <dbReference type="NCBI Taxonomy" id="1314802"/>
    <lineage>
        <taxon>Eukaryota</taxon>
        <taxon>Fungi</taxon>
        <taxon>Dikarya</taxon>
        <taxon>Ascomycota</taxon>
        <taxon>Pezizomycotina</taxon>
        <taxon>Dothideomycetes</taxon>
        <taxon>Pleosporomycetidae</taxon>
        <taxon>Pleosporales</taxon>
        <taxon>Melanommataceae</taxon>
        <taxon>Melanomma</taxon>
    </lineage>
</organism>
<dbReference type="AlphaFoldDB" id="A0A6A6XD42"/>
<gene>
    <name evidence="2" type="ORF">K505DRAFT_209895</name>
</gene>
<dbReference type="PRINTS" id="PR00111">
    <property type="entry name" value="ABHYDROLASE"/>
</dbReference>
<dbReference type="EMBL" id="MU001903">
    <property type="protein sequence ID" value="KAF2794084.1"/>
    <property type="molecule type" value="Genomic_DNA"/>
</dbReference>
<dbReference type="OrthoDB" id="408373at2759"/>
<dbReference type="Proteomes" id="UP000799757">
    <property type="component" value="Unassembled WGS sequence"/>
</dbReference>
<name>A0A6A6XD42_9PLEO</name>
<feature type="domain" description="AB hydrolase-1" evidence="1">
    <location>
        <begin position="12"/>
        <end position="126"/>
    </location>
</feature>
<keyword evidence="3" id="KW-1185">Reference proteome</keyword>
<dbReference type="SUPFAM" id="SSF53474">
    <property type="entry name" value="alpha/beta-Hydrolases"/>
    <property type="match status" value="1"/>
</dbReference>